<dbReference type="OrthoDB" id="147718at2157"/>
<dbReference type="Pfam" id="PF11855">
    <property type="entry name" value="DUF3375"/>
    <property type="match status" value="1"/>
</dbReference>
<accession>A0A284VQQ2</accession>
<organism evidence="1 2">
    <name type="scientific">Candidatus Methanoperedens nitratireducens</name>
    <dbReference type="NCBI Taxonomy" id="1392998"/>
    <lineage>
        <taxon>Archaea</taxon>
        <taxon>Methanobacteriati</taxon>
        <taxon>Methanobacteriota</taxon>
        <taxon>Stenosarchaea group</taxon>
        <taxon>Methanomicrobia</taxon>
        <taxon>Methanosarcinales</taxon>
        <taxon>ANME-2 cluster</taxon>
        <taxon>Candidatus Methanoperedentaceae</taxon>
        <taxon>Candidatus Methanoperedens</taxon>
    </lineage>
</organism>
<reference evidence="2" key="1">
    <citation type="submission" date="2017-06" db="EMBL/GenBank/DDBJ databases">
        <authorList>
            <person name="Cremers G."/>
        </authorList>
    </citation>
    <scope>NUCLEOTIDE SEQUENCE [LARGE SCALE GENOMIC DNA]</scope>
</reference>
<dbReference type="InterPro" id="IPR021804">
    <property type="entry name" value="DUF3375"/>
</dbReference>
<sequence length="153" mass="18203">MDYDKIKFVLNTSPSFKLLTSPHAAFILSFLYIRFKKAEKISIPNAELVEVLSDYLEDLRKNNLETYPKTAQCYIDDWCDDEHGFLRRYHDTNSDDPVLELTPETEKVFQWLEDIDKKEFVGTESRFLRIFQELQDIINKSTEDPKERLRIDD</sequence>
<gene>
    <name evidence="1" type="ORF">MNV_380023</name>
</gene>
<name>A0A284VQQ2_9EURY</name>
<evidence type="ECO:0000313" key="2">
    <source>
        <dbReference type="Proteomes" id="UP000218615"/>
    </source>
</evidence>
<dbReference type="Proteomes" id="UP000218615">
    <property type="component" value="Unassembled WGS sequence"/>
</dbReference>
<keyword evidence="2" id="KW-1185">Reference proteome</keyword>
<dbReference type="EMBL" id="FZMP01000183">
    <property type="protein sequence ID" value="SNQ61523.1"/>
    <property type="molecule type" value="Genomic_DNA"/>
</dbReference>
<proteinExistence type="predicted"/>
<dbReference type="RefSeq" id="WP_096206197.1">
    <property type="nucleotide sequence ID" value="NZ_FZMP01000183.1"/>
</dbReference>
<dbReference type="AlphaFoldDB" id="A0A284VQQ2"/>
<evidence type="ECO:0000313" key="1">
    <source>
        <dbReference type="EMBL" id="SNQ61523.1"/>
    </source>
</evidence>
<protein>
    <submittedName>
        <fullName evidence="1">Small-conductance mechanosensitive channel</fullName>
    </submittedName>
</protein>